<proteinExistence type="predicted"/>
<dbReference type="EMBL" id="JAHRIQ010011785">
    <property type="protein sequence ID" value="MEQ2224092.1"/>
    <property type="molecule type" value="Genomic_DNA"/>
</dbReference>
<dbReference type="Proteomes" id="UP001482620">
    <property type="component" value="Unassembled WGS sequence"/>
</dbReference>
<protein>
    <submittedName>
        <fullName evidence="2">Uncharacterized protein</fullName>
    </submittedName>
</protein>
<keyword evidence="1" id="KW-1133">Transmembrane helix</keyword>
<keyword evidence="3" id="KW-1185">Reference proteome</keyword>
<sequence>MVARVVGGSGLLVRTPVSVVLSLVNIIHLPADGGRRVQGYGLYGSPVCVSLPQDSCGYNVAYHCHFMLKHLLGLLRMVQIPRLVVMAIWCGGYFLGTIWTNEEASRCNKN</sequence>
<accession>A0ABV0SXN9</accession>
<reference evidence="2 3" key="1">
    <citation type="submission" date="2021-06" db="EMBL/GenBank/DDBJ databases">
        <authorList>
            <person name="Palmer J.M."/>
        </authorList>
    </citation>
    <scope>NUCLEOTIDE SEQUENCE [LARGE SCALE GENOMIC DNA]</scope>
    <source>
        <strain evidence="3">if_2019</strain>
        <tissue evidence="2">Muscle</tissue>
    </source>
</reference>
<keyword evidence="1" id="KW-0812">Transmembrane</keyword>
<comment type="caution">
    <text evidence="2">The sequence shown here is derived from an EMBL/GenBank/DDBJ whole genome shotgun (WGS) entry which is preliminary data.</text>
</comment>
<evidence type="ECO:0000313" key="2">
    <source>
        <dbReference type="EMBL" id="MEQ2224092.1"/>
    </source>
</evidence>
<gene>
    <name evidence="2" type="ORF">ILYODFUR_003790</name>
</gene>
<organism evidence="2 3">
    <name type="scientific">Ilyodon furcidens</name>
    <name type="common">goldbreast splitfin</name>
    <dbReference type="NCBI Taxonomy" id="33524"/>
    <lineage>
        <taxon>Eukaryota</taxon>
        <taxon>Metazoa</taxon>
        <taxon>Chordata</taxon>
        <taxon>Craniata</taxon>
        <taxon>Vertebrata</taxon>
        <taxon>Euteleostomi</taxon>
        <taxon>Actinopterygii</taxon>
        <taxon>Neopterygii</taxon>
        <taxon>Teleostei</taxon>
        <taxon>Neoteleostei</taxon>
        <taxon>Acanthomorphata</taxon>
        <taxon>Ovalentaria</taxon>
        <taxon>Atherinomorphae</taxon>
        <taxon>Cyprinodontiformes</taxon>
        <taxon>Goodeidae</taxon>
        <taxon>Ilyodon</taxon>
    </lineage>
</organism>
<name>A0ABV0SXN9_9TELE</name>
<keyword evidence="1" id="KW-0472">Membrane</keyword>
<evidence type="ECO:0000313" key="3">
    <source>
        <dbReference type="Proteomes" id="UP001482620"/>
    </source>
</evidence>
<feature type="transmembrane region" description="Helical" evidence="1">
    <location>
        <begin position="80"/>
        <end position="99"/>
    </location>
</feature>
<evidence type="ECO:0000256" key="1">
    <source>
        <dbReference type="SAM" id="Phobius"/>
    </source>
</evidence>